<dbReference type="Gene3D" id="3.40.50.150">
    <property type="entry name" value="Vaccinia Virus protein VP39"/>
    <property type="match status" value="1"/>
</dbReference>
<dbReference type="SUPFAM" id="SSF53335">
    <property type="entry name" value="S-adenosyl-L-methionine-dependent methyltransferases"/>
    <property type="match status" value="1"/>
</dbReference>
<dbReference type="CDD" id="cd02440">
    <property type="entry name" value="AdoMet_MTases"/>
    <property type="match status" value="1"/>
</dbReference>
<dbReference type="GO" id="GO:0016740">
    <property type="term" value="F:transferase activity"/>
    <property type="evidence" value="ECO:0007669"/>
    <property type="project" value="UniProtKB-KW"/>
</dbReference>
<keyword evidence="1" id="KW-0808">Transferase</keyword>
<accession>A0A833GZS7</accession>
<dbReference type="EC" id="2.5.1.-" evidence="1"/>
<dbReference type="Proteomes" id="UP000460298">
    <property type="component" value="Unassembled WGS sequence"/>
</dbReference>
<organism evidence="1 2">
    <name type="scientific">Leptonema illini</name>
    <dbReference type="NCBI Taxonomy" id="183"/>
    <lineage>
        <taxon>Bacteria</taxon>
        <taxon>Pseudomonadati</taxon>
        <taxon>Spirochaetota</taxon>
        <taxon>Spirochaetia</taxon>
        <taxon>Leptospirales</taxon>
        <taxon>Leptospiraceae</taxon>
        <taxon>Leptonema</taxon>
    </lineage>
</organism>
<reference evidence="1 2" key="1">
    <citation type="submission" date="2019-10" db="EMBL/GenBank/DDBJ databases">
        <title>Extracellular Electron Transfer in a Candidatus Methanoperedens spp. Enrichment Culture.</title>
        <authorList>
            <person name="Berger S."/>
            <person name="Rangel Shaw D."/>
            <person name="Berben T."/>
            <person name="In 'T Zandt M."/>
            <person name="Frank J."/>
            <person name="Reimann J."/>
            <person name="Jetten M.S.M."/>
            <person name="Welte C.U."/>
        </authorList>
    </citation>
    <scope>NUCLEOTIDE SEQUENCE [LARGE SCALE GENOMIC DNA]</scope>
    <source>
        <strain evidence="1">SB12</strain>
    </source>
</reference>
<proteinExistence type="predicted"/>
<dbReference type="InterPro" id="IPR027555">
    <property type="entry name" value="Mo5U34_MeTrfas-like"/>
</dbReference>
<dbReference type="Pfam" id="PF08003">
    <property type="entry name" value="Methyltransf_9"/>
    <property type="match status" value="1"/>
</dbReference>
<protein>
    <submittedName>
        <fullName evidence="1">tRNA 5-methoxyuridine(34)/uridine 5-oxyacetic acid(34) synthase CmoB</fullName>
        <ecNumber evidence="1">2.5.1.-</ecNumber>
    </submittedName>
</protein>
<comment type="caution">
    <text evidence="1">The sequence shown here is derived from an EMBL/GenBank/DDBJ whole genome shotgun (WGS) entry which is preliminary data.</text>
</comment>
<dbReference type="InterPro" id="IPR029063">
    <property type="entry name" value="SAM-dependent_MTases_sf"/>
</dbReference>
<evidence type="ECO:0000313" key="1">
    <source>
        <dbReference type="EMBL" id="KAB2930054.1"/>
    </source>
</evidence>
<dbReference type="EMBL" id="WBUI01000023">
    <property type="protein sequence ID" value="KAB2930054.1"/>
    <property type="molecule type" value="Genomic_DNA"/>
</dbReference>
<name>A0A833GZS7_9LEPT</name>
<sequence>MPLDSHPVRNAVLLMRTYMQDDCFVIERDPPDAAGVRSVVTTLGPFRKGPFLIDGVFIDSHWNSDLKWKVLLPMLEDLLPILRESRVRLADVGSNNGYYLFRLVDWMLGLDPTWAEGDRLCTAFDPVADFEAQFRFLHGLLPHYPLRFERAGWQSLSEHDAFDIVLCMGVLYHHTDPAEMLRTLRSSLRKGGRLILETMVVPSREDGVPYAIVPPGRYAGAKGIWFVPDVHALLALMRRTGWQKVELASVRSAIDEQKRFGDFPSFREMLDENDITRTIEGLPAPQRAFVIAQK</sequence>
<dbReference type="AlphaFoldDB" id="A0A833GZS7"/>
<evidence type="ECO:0000313" key="2">
    <source>
        <dbReference type="Proteomes" id="UP000460298"/>
    </source>
</evidence>
<gene>
    <name evidence="1" type="primary">cmoB</name>
    <name evidence="1" type="ORF">F9K24_17850</name>
</gene>
<dbReference type="NCBIfam" id="NF011650">
    <property type="entry name" value="PRK15068.1"/>
    <property type="match status" value="1"/>
</dbReference>